<name>A0A8J7LLA6_9NOST</name>
<gene>
    <name evidence="1" type="ORF">I8752_26570</name>
</gene>
<reference evidence="1 2" key="1">
    <citation type="journal article" date="2021" name="Int. J. Syst. Evol. Microbiol.">
        <title>Amazonocrinis nigriterrae gen. nov., sp. nov., Atlanticothrix silvestris gen. nov., sp. nov. and Dendronalium phyllosphericum gen. nov., sp. nov., nostocacean cyanobacteria from Brazilian environments.</title>
        <authorList>
            <person name="Alvarenga D.O."/>
            <person name="Andreote A.P.D."/>
            <person name="Branco L.H.Z."/>
            <person name="Delbaje E."/>
            <person name="Cruz R.B."/>
            <person name="Varani A.M."/>
            <person name="Fiore M.F."/>
        </authorList>
    </citation>
    <scope>NUCLEOTIDE SEQUENCE [LARGE SCALE GENOMIC DNA]</scope>
    <source>
        <strain evidence="1 2">CENA369</strain>
    </source>
</reference>
<sequence>MPLGVSNCQYTIGVFDIPNLGLQAIVILGYPKLSSPPKLGRADLLAIAQSVLHLFRTHPA</sequence>
<keyword evidence="2" id="KW-1185">Reference proteome</keyword>
<evidence type="ECO:0000313" key="2">
    <source>
        <dbReference type="Proteomes" id="UP000662314"/>
    </source>
</evidence>
<evidence type="ECO:0000313" key="1">
    <source>
        <dbReference type="EMBL" id="MBH8576489.1"/>
    </source>
</evidence>
<comment type="caution">
    <text evidence="1">The sequence shown here is derived from an EMBL/GenBank/DDBJ whole genome shotgun (WGS) entry which is preliminary data.</text>
</comment>
<protein>
    <submittedName>
        <fullName evidence="1">Uncharacterized protein</fullName>
    </submittedName>
</protein>
<dbReference type="AlphaFoldDB" id="A0A8J7LLA6"/>
<dbReference type="EMBL" id="JAECZA010000232">
    <property type="protein sequence ID" value="MBH8576489.1"/>
    <property type="molecule type" value="Genomic_DNA"/>
</dbReference>
<organism evidence="1 2">
    <name type="scientific">Dendronalium phyllosphericum CENA369</name>
    <dbReference type="NCBI Taxonomy" id="1725256"/>
    <lineage>
        <taxon>Bacteria</taxon>
        <taxon>Bacillati</taxon>
        <taxon>Cyanobacteriota</taxon>
        <taxon>Cyanophyceae</taxon>
        <taxon>Nostocales</taxon>
        <taxon>Nostocaceae</taxon>
        <taxon>Dendronalium</taxon>
        <taxon>Dendronalium phyllosphericum</taxon>
    </lineage>
</organism>
<accession>A0A8J7LLA6</accession>
<proteinExistence type="predicted"/>
<dbReference type="Proteomes" id="UP000662314">
    <property type="component" value="Unassembled WGS sequence"/>
</dbReference>
<dbReference type="RefSeq" id="WP_214435222.1">
    <property type="nucleotide sequence ID" value="NZ_CAWPUQ010000160.1"/>
</dbReference>